<sequence length="153" mass="17521">MILRVYAIWNRSRTVLCVLALVFVIQTIITVVIDGIYNNNNASVTIIRVLDFSLCAPLYSNVSLVPGVYYAAPRLVLGALLAILAVFQTLKQSFEMYKATKQWQPNRYTQKLVKDGILYFIVNVLYQINDLLNFTMIPLGNTVTLVFWRHLFL</sequence>
<comment type="caution">
    <text evidence="2">The sequence shown here is derived from an EMBL/GenBank/DDBJ whole genome shotgun (WGS) entry which is preliminary data.</text>
</comment>
<accession>A0AAD4CA43</accession>
<evidence type="ECO:0000313" key="3">
    <source>
        <dbReference type="Proteomes" id="UP001194468"/>
    </source>
</evidence>
<keyword evidence="1" id="KW-0472">Membrane</keyword>
<feature type="transmembrane region" description="Helical" evidence="1">
    <location>
        <begin position="111"/>
        <end position="128"/>
    </location>
</feature>
<organism evidence="2 3">
    <name type="scientific">Boletus edulis BED1</name>
    <dbReference type="NCBI Taxonomy" id="1328754"/>
    <lineage>
        <taxon>Eukaryota</taxon>
        <taxon>Fungi</taxon>
        <taxon>Dikarya</taxon>
        <taxon>Basidiomycota</taxon>
        <taxon>Agaricomycotina</taxon>
        <taxon>Agaricomycetes</taxon>
        <taxon>Agaricomycetidae</taxon>
        <taxon>Boletales</taxon>
        <taxon>Boletineae</taxon>
        <taxon>Boletaceae</taxon>
        <taxon>Boletoideae</taxon>
        <taxon>Boletus</taxon>
    </lineage>
</organism>
<evidence type="ECO:0000313" key="2">
    <source>
        <dbReference type="EMBL" id="KAF8452914.1"/>
    </source>
</evidence>
<proteinExistence type="predicted"/>
<dbReference type="Proteomes" id="UP001194468">
    <property type="component" value="Unassembled WGS sequence"/>
</dbReference>
<keyword evidence="3" id="KW-1185">Reference proteome</keyword>
<name>A0AAD4CA43_BOLED</name>
<reference evidence="2" key="1">
    <citation type="submission" date="2019-10" db="EMBL/GenBank/DDBJ databases">
        <authorList>
            <consortium name="DOE Joint Genome Institute"/>
            <person name="Kuo A."/>
            <person name="Miyauchi S."/>
            <person name="Kiss E."/>
            <person name="Drula E."/>
            <person name="Kohler A."/>
            <person name="Sanchez-Garcia M."/>
            <person name="Andreopoulos B."/>
            <person name="Barry K.W."/>
            <person name="Bonito G."/>
            <person name="Buee M."/>
            <person name="Carver A."/>
            <person name="Chen C."/>
            <person name="Cichocki N."/>
            <person name="Clum A."/>
            <person name="Culley D."/>
            <person name="Crous P.W."/>
            <person name="Fauchery L."/>
            <person name="Girlanda M."/>
            <person name="Hayes R."/>
            <person name="Keri Z."/>
            <person name="LaButti K."/>
            <person name="Lipzen A."/>
            <person name="Lombard V."/>
            <person name="Magnuson J."/>
            <person name="Maillard F."/>
            <person name="Morin E."/>
            <person name="Murat C."/>
            <person name="Nolan M."/>
            <person name="Ohm R."/>
            <person name="Pangilinan J."/>
            <person name="Pereira M."/>
            <person name="Perotto S."/>
            <person name="Peter M."/>
            <person name="Riley R."/>
            <person name="Sitrit Y."/>
            <person name="Stielow B."/>
            <person name="Szollosi G."/>
            <person name="Zifcakova L."/>
            <person name="Stursova M."/>
            <person name="Spatafora J.W."/>
            <person name="Tedersoo L."/>
            <person name="Vaario L.-M."/>
            <person name="Yamada A."/>
            <person name="Yan M."/>
            <person name="Wang P."/>
            <person name="Xu J."/>
            <person name="Bruns T."/>
            <person name="Baldrian P."/>
            <person name="Vilgalys R."/>
            <person name="Henrissat B."/>
            <person name="Grigoriev I.V."/>
            <person name="Hibbett D."/>
            <person name="Nagy L.G."/>
            <person name="Martin F.M."/>
        </authorList>
    </citation>
    <scope>NUCLEOTIDE SEQUENCE</scope>
    <source>
        <strain evidence="2">BED1</strain>
    </source>
</reference>
<feature type="transmembrane region" description="Helical" evidence="1">
    <location>
        <begin position="12"/>
        <end position="33"/>
    </location>
</feature>
<dbReference type="EMBL" id="WHUW01000001">
    <property type="protein sequence ID" value="KAF8452914.1"/>
    <property type="molecule type" value="Genomic_DNA"/>
</dbReference>
<gene>
    <name evidence="2" type="ORF">L210DRAFT_3519983</name>
</gene>
<feature type="transmembrane region" description="Helical" evidence="1">
    <location>
        <begin position="68"/>
        <end position="90"/>
    </location>
</feature>
<keyword evidence="1" id="KW-1133">Transmembrane helix</keyword>
<dbReference type="AlphaFoldDB" id="A0AAD4CA43"/>
<evidence type="ECO:0000256" key="1">
    <source>
        <dbReference type="SAM" id="Phobius"/>
    </source>
</evidence>
<protein>
    <submittedName>
        <fullName evidence="2">Uncharacterized protein</fullName>
    </submittedName>
</protein>
<keyword evidence="1" id="KW-0812">Transmembrane</keyword>
<reference evidence="2" key="2">
    <citation type="journal article" date="2020" name="Nat. Commun.">
        <title>Large-scale genome sequencing of mycorrhizal fungi provides insights into the early evolution of symbiotic traits.</title>
        <authorList>
            <person name="Miyauchi S."/>
            <person name="Kiss E."/>
            <person name="Kuo A."/>
            <person name="Drula E."/>
            <person name="Kohler A."/>
            <person name="Sanchez-Garcia M."/>
            <person name="Morin E."/>
            <person name="Andreopoulos B."/>
            <person name="Barry K.W."/>
            <person name="Bonito G."/>
            <person name="Buee M."/>
            <person name="Carver A."/>
            <person name="Chen C."/>
            <person name="Cichocki N."/>
            <person name="Clum A."/>
            <person name="Culley D."/>
            <person name="Crous P.W."/>
            <person name="Fauchery L."/>
            <person name="Girlanda M."/>
            <person name="Hayes R.D."/>
            <person name="Keri Z."/>
            <person name="LaButti K."/>
            <person name="Lipzen A."/>
            <person name="Lombard V."/>
            <person name="Magnuson J."/>
            <person name="Maillard F."/>
            <person name="Murat C."/>
            <person name="Nolan M."/>
            <person name="Ohm R.A."/>
            <person name="Pangilinan J."/>
            <person name="Pereira M.F."/>
            <person name="Perotto S."/>
            <person name="Peter M."/>
            <person name="Pfister S."/>
            <person name="Riley R."/>
            <person name="Sitrit Y."/>
            <person name="Stielow J.B."/>
            <person name="Szollosi G."/>
            <person name="Zifcakova L."/>
            <person name="Stursova M."/>
            <person name="Spatafora J.W."/>
            <person name="Tedersoo L."/>
            <person name="Vaario L.M."/>
            <person name="Yamada A."/>
            <person name="Yan M."/>
            <person name="Wang P."/>
            <person name="Xu J."/>
            <person name="Bruns T."/>
            <person name="Baldrian P."/>
            <person name="Vilgalys R."/>
            <person name="Dunand C."/>
            <person name="Henrissat B."/>
            <person name="Grigoriev I.V."/>
            <person name="Hibbett D."/>
            <person name="Nagy L.G."/>
            <person name="Martin F.M."/>
        </authorList>
    </citation>
    <scope>NUCLEOTIDE SEQUENCE</scope>
    <source>
        <strain evidence="2">BED1</strain>
    </source>
</reference>